<proteinExistence type="predicted"/>
<protein>
    <submittedName>
        <fullName evidence="1">Uncharacterized protein</fullName>
    </submittedName>
</protein>
<gene>
    <name evidence="1" type="ORF">JL102_12340</name>
</gene>
<dbReference type="AlphaFoldDB" id="A0A937F5R1"/>
<name>A0A937F5R1_9BACT</name>
<sequence length="195" mass="22505">MIKNMFIILTACLIQLGCDSKCLNQVNDFSQFKNSSKKFNDVIAEYSNTHKLVLYVDSDGCIYLNDEIYNSGLKSTIYSYLSNAEGTSYEVVLFADPLIFNEKFGVISDIYTKLREAYMNVWRDIAYQKFKTRDFSKLSYDEKGYLWSNFPPKNLIRFDYLTEAQAEAVKDNVVTKIPPVNLLLEEEKGNGLKPR</sequence>
<accession>A0A937F5R1</accession>
<evidence type="ECO:0000313" key="2">
    <source>
        <dbReference type="Proteomes" id="UP000659388"/>
    </source>
</evidence>
<organism evidence="1 2">
    <name type="scientific">Fulvivirga sediminis</name>
    <dbReference type="NCBI Taxonomy" id="2803949"/>
    <lineage>
        <taxon>Bacteria</taxon>
        <taxon>Pseudomonadati</taxon>
        <taxon>Bacteroidota</taxon>
        <taxon>Cytophagia</taxon>
        <taxon>Cytophagales</taxon>
        <taxon>Fulvivirgaceae</taxon>
        <taxon>Fulvivirga</taxon>
    </lineage>
</organism>
<comment type="caution">
    <text evidence="1">The sequence shown here is derived from an EMBL/GenBank/DDBJ whole genome shotgun (WGS) entry which is preliminary data.</text>
</comment>
<evidence type="ECO:0000313" key="1">
    <source>
        <dbReference type="EMBL" id="MBL3656927.1"/>
    </source>
</evidence>
<dbReference type="EMBL" id="JAESIY010000006">
    <property type="protein sequence ID" value="MBL3656927.1"/>
    <property type="molecule type" value="Genomic_DNA"/>
</dbReference>
<reference evidence="1" key="1">
    <citation type="submission" date="2021-01" db="EMBL/GenBank/DDBJ databases">
        <title>Fulvivirga kasyanovii gen. nov., sp nov., a novel member of the phylum Bacteroidetes isolated from seawater in a mussel farm.</title>
        <authorList>
            <person name="Zhao L.-H."/>
            <person name="Wang Z.-J."/>
        </authorList>
    </citation>
    <scope>NUCLEOTIDE SEQUENCE</scope>
    <source>
        <strain evidence="1">2943</strain>
    </source>
</reference>
<dbReference type="Proteomes" id="UP000659388">
    <property type="component" value="Unassembled WGS sequence"/>
</dbReference>
<keyword evidence="2" id="KW-1185">Reference proteome</keyword>